<gene>
    <name evidence="1" type="ORF">LZZ85_06025</name>
</gene>
<accession>A0ABS9KNC1</accession>
<dbReference type="RefSeq" id="WP_237869645.1">
    <property type="nucleotide sequence ID" value="NZ_JAKLTR010000003.1"/>
</dbReference>
<comment type="caution">
    <text evidence="1">The sequence shown here is derived from an EMBL/GenBank/DDBJ whole genome shotgun (WGS) entry which is preliminary data.</text>
</comment>
<name>A0ABS9KNC1_9BACT</name>
<proteinExistence type="predicted"/>
<reference evidence="1" key="1">
    <citation type="submission" date="2022-01" db="EMBL/GenBank/DDBJ databases">
        <authorList>
            <person name="Jo J.-H."/>
            <person name="Im W.-T."/>
        </authorList>
    </citation>
    <scope>NUCLEOTIDE SEQUENCE</scope>
    <source>
        <strain evidence="1">NA20</strain>
    </source>
</reference>
<evidence type="ECO:0000313" key="1">
    <source>
        <dbReference type="EMBL" id="MCG2613827.1"/>
    </source>
</evidence>
<protein>
    <submittedName>
        <fullName evidence="1">Uncharacterized protein</fullName>
    </submittedName>
</protein>
<sequence length="59" mass="6183">MDTPPAKLSGSEDNQAAQLMGNQALIPLRPAITDPLSALPATGKDGICIIPTRFSFMEA</sequence>
<organism evidence="1 2">
    <name type="scientific">Terrimonas ginsenosidimutans</name>
    <dbReference type="NCBI Taxonomy" id="2908004"/>
    <lineage>
        <taxon>Bacteria</taxon>
        <taxon>Pseudomonadati</taxon>
        <taxon>Bacteroidota</taxon>
        <taxon>Chitinophagia</taxon>
        <taxon>Chitinophagales</taxon>
        <taxon>Chitinophagaceae</taxon>
        <taxon>Terrimonas</taxon>
    </lineage>
</organism>
<evidence type="ECO:0000313" key="2">
    <source>
        <dbReference type="Proteomes" id="UP001165367"/>
    </source>
</evidence>
<keyword evidence="2" id="KW-1185">Reference proteome</keyword>
<dbReference type="EMBL" id="JAKLTR010000003">
    <property type="protein sequence ID" value="MCG2613827.1"/>
    <property type="molecule type" value="Genomic_DNA"/>
</dbReference>
<dbReference type="Proteomes" id="UP001165367">
    <property type="component" value="Unassembled WGS sequence"/>
</dbReference>